<dbReference type="Pfam" id="PF00483">
    <property type="entry name" value="NTP_transferase"/>
    <property type="match status" value="1"/>
</dbReference>
<dbReference type="Gene3D" id="3.90.550.10">
    <property type="entry name" value="Spore Coat Polysaccharide Biosynthesis Protein SpsA, Chain A"/>
    <property type="match status" value="1"/>
</dbReference>
<sequence>MNALILAAGFGSRLMPLTQNKPKCMVECNGKKIIDYEIESLKEAGIKKIAVVGGYLFDVLASHLANQNIVDIYYNEKYVTTNMVSTFFCALDFLHSCIKEGQDLIISYADIIYHPNIVKKLSQAQGEFCVVVDLDWQRLWEKRFENPLNDAETLKVVDGKIIELGKKPKSIKEVEGQYIGLFKFSHTFLKRVIKEYEAMNREAIYDGCNFEKMYMTSFLQHLIYRFNNAQPVFIYGEWGEIDCVKDLEIMENEKIIC</sequence>
<dbReference type="InterPro" id="IPR029044">
    <property type="entry name" value="Nucleotide-diphossugar_trans"/>
</dbReference>
<evidence type="ECO:0000256" key="1">
    <source>
        <dbReference type="ARBA" id="ARBA00022679"/>
    </source>
</evidence>
<name>A0A3D8ITN2_9HELI</name>
<protein>
    <submittedName>
        <fullName evidence="4">Phosphocholine cytidylyltransferase family protein</fullName>
    </submittedName>
</protein>
<dbReference type="AlphaFoldDB" id="A0A3D8ITN2"/>
<comment type="caution">
    <text evidence="4">The sequence shown here is derived from an EMBL/GenBank/DDBJ whole genome shotgun (WGS) entry which is preliminary data.</text>
</comment>
<dbReference type="PANTHER" id="PTHR43584">
    <property type="entry name" value="NUCLEOTIDYL TRANSFERASE"/>
    <property type="match status" value="1"/>
</dbReference>
<evidence type="ECO:0000259" key="3">
    <source>
        <dbReference type="Pfam" id="PF00483"/>
    </source>
</evidence>
<dbReference type="GO" id="GO:0016779">
    <property type="term" value="F:nucleotidyltransferase activity"/>
    <property type="evidence" value="ECO:0007669"/>
    <property type="project" value="UniProtKB-KW"/>
</dbReference>
<reference evidence="4 5" key="1">
    <citation type="submission" date="2018-04" db="EMBL/GenBank/DDBJ databases">
        <title>Novel Campyloabacter and Helicobacter Species and Strains.</title>
        <authorList>
            <person name="Mannion A.J."/>
            <person name="Shen Z."/>
            <person name="Fox J.G."/>
        </authorList>
    </citation>
    <scope>NUCLEOTIDE SEQUENCE [LARGE SCALE GENOMIC DNA]</scope>
    <source>
        <strain evidence="4 5">ATCC 700242</strain>
    </source>
</reference>
<dbReference type="InterPro" id="IPR005835">
    <property type="entry name" value="NTP_transferase_dom"/>
</dbReference>
<keyword evidence="2 4" id="KW-0548">Nucleotidyltransferase</keyword>
<dbReference type="InterPro" id="IPR050065">
    <property type="entry name" value="GlmU-like"/>
</dbReference>
<dbReference type="SUPFAM" id="SSF53448">
    <property type="entry name" value="Nucleotide-diphospho-sugar transferases"/>
    <property type="match status" value="1"/>
</dbReference>
<dbReference type="PANTHER" id="PTHR43584:SF8">
    <property type="entry name" value="N-ACETYLMURAMATE ALPHA-1-PHOSPHATE URIDYLYLTRANSFERASE"/>
    <property type="match status" value="1"/>
</dbReference>
<gene>
    <name evidence="4" type="ORF">CQA62_05920</name>
</gene>
<accession>A0A3D8ITN2</accession>
<dbReference type="EMBL" id="NXLU01000008">
    <property type="protein sequence ID" value="RDU68638.1"/>
    <property type="molecule type" value="Genomic_DNA"/>
</dbReference>
<evidence type="ECO:0000313" key="5">
    <source>
        <dbReference type="Proteomes" id="UP000257067"/>
    </source>
</evidence>
<dbReference type="CDD" id="cd02523">
    <property type="entry name" value="PC_cytidylyltransferase"/>
    <property type="match status" value="1"/>
</dbReference>
<dbReference type="Proteomes" id="UP000257067">
    <property type="component" value="Unassembled WGS sequence"/>
</dbReference>
<feature type="domain" description="Nucleotidyl transferase" evidence="3">
    <location>
        <begin position="3"/>
        <end position="199"/>
    </location>
</feature>
<dbReference type="OrthoDB" id="9788272at2"/>
<keyword evidence="1 4" id="KW-0808">Transferase</keyword>
<proteinExistence type="predicted"/>
<dbReference type="RefSeq" id="WP_104724769.1">
    <property type="nucleotide sequence ID" value="NZ_FZNE01000006.1"/>
</dbReference>
<keyword evidence="5" id="KW-1185">Reference proteome</keyword>
<organism evidence="4 5">
    <name type="scientific">Helicobacter cholecystus</name>
    <dbReference type="NCBI Taxonomy" id="45498"/>
    <lineage>
        <taxon>Bacteria</taxon>
        <taxon>Pseudomonadati</taxon>
        <taxon>Campylobacterota</taxon>
        <taxon>Epsilonproteobacteria</taxon>
        <taxon>Campylobacterales</taxon>
        <taxon>Helicobacteraceae</taxon>
        <taxon>Helicobacter</taxon>
    </lineage>
</organism>
<evidence type="ECO:0000256" key="2">
    <source>
        <dbReference type="ARBA" id="ARBA00022695"/>
    </source>
</evidence>
<evidence type="ECO:0000313" key="4">
    <source>
        <dbReference type="EMBL" id="RDU68638.1"/>
    </source>
</evidence>